<sequence length="209" mass="23436">MGTRSLICVFYKGRFVVAQYTQFDGYPEGQGLTILKFLVVPGNITRLTNGLENITLPSKEEIEEIYEKVNKLEREEELAKEKAGDFSFYSINKMKTLYPSLSRETGGDILEVIASSTPEKKVPLSLFLEFANDGLFCEWAYVVDLDNEVFEIFGGAQKKADATNKRFNDVGKENDSVPAFVKSFSFNDLPAGEVEFMAALKEKLGGDDY</sequence>
<accession>A0A2B7X5K0</accession>
<name>A0A2B7X5K0_9EURO</name>
<comment type="caution">
    <text evidence="1">The sequence shown here is derived from an EMBL/GenBank/DDBJ whole genome shotgun (WGS) entry which is preliminary data.</text>
</comment>
<evidence type="ECO:0000313" key="2">
    <source>
        <dbReference type="Proteomes" id="UP000223968"/>
    </source>
</evidence>
<keyword evidence="2" id="KW-1185">Reference proteome</keyword>
<evidence type="ECO:0000313" key="1">
    <source>
        <dbReference type="EMBL" id="PGH06934.1"/>
    </source>
</evidence>
<protein>
    <submittedName>
        <fullName evidence="1">Uncharacterized protein</fullName>
    </submittedName>
</protein>
<dbReference type="AlphaFoldDB" id="A0A2B7X5K0"/>
<dbReference type="OrthoDB" id="3938867at2759"/>
<proteinExistence type="predicted"/>
<reference evidence="1 2" key="1">
    <citation type="submission" date="2017-10" db="EMBL/GenBank/DDBJ databases">
        <title>Comparative genomics in systemic dimorphic fungi from Ajellomycetaceae.</title>
        <authorList>
            <person name="Munoz J.F."/>
            <person name="Mcewen J.G."/>
            <person name="Clay O.K."/>
            <person name="Cuomo C.A."/>
        </authorList>
    </citation>
    <scope>NUCLEOTIDE SEQUENCE [LARGE SCALE GENOMIC DNA]</scope>
    <source>
        <strain evidence="1 2">UAMH5409</strain>
    </source>
</reference>
<gene>
    <name evidence="1" type="ORF">AJ79_06407</name>
</gene>
<organism evidence="1 2">
    <name type="scientific">Helicocarpus griseus UAMH5409</name>
    <dbReference type="NCBI Taxonomy" id="1447875"/>
    <lineage>
        <taxon>Eukaryota</taxon>
        <taxon>Fungi</taxon>
        <taxon>Dikarya</taxon>
        <taxon>Ascomycota</taxon>
        <taxon>Pezizomycotina</taxon>
        <taxon>Eurotiomycetes</taxon>
        <taxon>Eurotiomycetidae</taxon>
        <taxon>Onygenales</taxon>
        <taxon>Ajellomycetaceae</taxon>
        <taxon>Helicocarpus</taxon>
    </lineage>
</organism>
<dbReference type="Proteomes" id="UP000223968">
    <property type="component" value="Unassembled WGS sequence"/>
</dbReference>
<dbReference type="EMBL" id="PDNB01000113">
    <property type="protein sequence ID" value="PGH06934.1"/>
    <property type="molecule type" value="Genomic_DNA"/>
</dbReference>